<evidence type="ECO:0000313" key="3">
    <source>
        <dbReference type="EMBL" id="PLT45524.1"/>
    </source>
</evidence>
<protein>
    <recommendedName>
        <fullName evidence="2">Copper amine oxidase-like N-terminal domain-containing protein</fullName>
    </recommendedName>
</protein>
<keyword evidence="1" id="KW-0732">Signal</keyword>
<dbReference type="RefSeq" id="WP_101809004.1">
    <property type="nucleotide sequence ID" value="NZ_NFEZ01000004.1"/>
</dbReference>
<dbReference type="InterPro" id="IPR013783">
    <property type="entry name" value="Ig-like_fold"/>
</dbReference>
<dbReference type="SUPFAM" id="SSF49299">
    <property type="entry name" value="PKD domain"/>
    <property type="match status" value="2"/>
</dbReference>
<reference evidence="3 4" key="1">
    <citation type="submission" date="2017-05" db="EMBL/GenBank/DDBJ databases">
        <title>Functional genome analysis of Paenibacillus pasadenensis strain R16: insights on endophytic life style and antifungal activity.</title>
        <authorList>
            <person name="Passera A."/>
            <person name="Marcolungo L."/>
            <person name="Casati P."/>
            <person name="Brasca M."/>
            <person name="Quaglino F."/>
            <person name="Delledonne M."/>
        </authorList>
    </citation>
    <scope>NUCLEOTIDE SEQUENCE [LARGE SCALE GENOMIC DNA]</scope>
    <source>
        <strain evidence="3 4">R16</strain>
    </source>
</reference>
<dbReference type="InterPro" id="IPR012854">
    <property type="entry name" value="Cu_amine_oxidase-like_N"/>
</dbReference>
<dbReference type="InterPro" id="IPR035986">
    <property type="entry name" value="PKD_dom_sf"/>
</dbReference>
<dbReference type="Gene3D" id="3.30.457.10">
    <property type="entry name" value="Copper amine oxidase-like, N-terminal domain"/>
    <property type="match status" value="1"/>
</dbReference>
<organism evidence="3 4">
    <name type="scientific">Paenibacillus pasadenensis</name>
    <dbReference type="NCBI Taxonomy" id="217090"/>
    <lineage>
        <taxon>Bacteria</taxon>
        <taxon>Bacillati</taxon>
        <taxon>Bacillota</taxon>
        <taxon>Bacilli</taxon>
        <taxon>Bacillales</taxon>
        <taxon>Paenibacillaceae</taxon>
        <taxon>Paenibacillus</taxon>
    </lineage>
</organism>
<proteinExistence type="predicted"/>
<feature type="signal peptide" evidence="1">
    <location>
        <begin position="1"/>
        <end position="21"/>
    </location>
</feature>
<dbReference type="AlphaFoldDB" id="A0A2N5N590"/>
<dbReference type="EMBL" id="NFEZ01000004">
    <property type="protein sequence ID" value="PLT45524.1"/>
    <property type="molecule type" value="Genomic_DNA"/>
</dbReference>
<sequence length="650" mass="71398">MKPIKWLLVVALILVPLLGGAAADTATARAASNVLVLTKNSKQMVLNGTIHIGAQPLTIRDGVSYASFASMAARYGYAVSYDAKTKESIARTPSGEIRFRMNTKVVNANGQSLTGQAAAFSLNGSMMVPIRTWALATGSRVSAAGVNVTLAWDTKPSAAFSVYPAKIYTGDPVTYVDRYSSPEGAPLLNEEWIGRQEVFLDPGTYTITRTVQDATGAWSDPFTLTIQVHAPNQPPVADFRTDKDVYRQGERIEFTNLSTDDNTKDLKEYWIGKQEVFFEPGEKAITLEVTDEEGYASSVTKTIRISDEVLYTREEYGKLFTAIGDMFPVDGKSVLNIPTLSYDFHSEPSKMIRSNSPELWTSEGIAYDDQFQGDIRLLFHNKNTTGYPVRMYLVATNEGYRTATFGVKHFGAGGPDQYEDNTGKMSTVRYLDSLLSPPTVKYTTVKPGQSVKVLTEISTLIKPNLIFSAYADVTSDQTLRFRVVVVADGKDPIKELSRLQLMPADGKHTRGSFNNATREIDIPGVLGGKAERIVLGDNKLDPYLDGYDNTDGSLQLNRGNFGVLYKMNIQLAPRTLVALNPRGGLYTGAFIVNGSLVPVPRSGWLRSQDEAMVLYRSGNYRETLNLTYLIASGSNLPITMIFQPLPAEKS</sequence>
<accession>A0A2N5N590</accession>
<gene>
    <name evidence="3" type="ORF">B8V81_3955</name>
</gene>
<evidence type="ECO:0000313" key="4">
    <source>
        <dbReference type="Proteomes" id="UP000234789"/>
    </source>
</evidence>
<feature type="chain" id="PRO_5039537285" description="Copper amine oxidase-like N-terminal domain-containing protein" evidence="1">
    <location>
        <begin position="22"/>
        <end position="650"/>
    </location>
</feature>
<dbReference type="Gene3D" id="2.60.40.10">
    <property type="entry name" value="Immunoglobulins"/>
    <property type="match status" value="1"/>
</dbReference>
<feature type="domain" description="Copper amine oxidase-like N-terminal" evidence="2">
    <location>
        <begin position="52"/>
        <end position="145"/>
    </location>
</feature>
<comment type="caution">
    <text evidence="3">The sequence shown here is derived from an EMBL/GenBank/DDBJ whole genome shotgun (WGS) entry which is preliminary data.</text>
</comment>
<evidence type="ECO:0000259" key="2">
    <source>
        <dbReference type="Pfam" id="PF07833"/>
    </source>
</evidence>
<dbReference type="SUPFAM" id="SSF55383">
    <property type="entry name" value="Copper amine oxidase, domain N"/>
    <property type="match status" value="1"/>
</dbReference>
<dbReference type="Proteomes" id="UP000234789">
    <property type="component" value="Unassembled WGS sequence"/>
</dbReference>
<evidence type="ECO:0000256" key="1">
    <source>
        <dbReference type="SAM" id="SignalP"/>
    </source>
</evidence>
<dbReference type="Pfam" id="PF07833">
    <property type="entry name" value="Cu_amine_oxidN1"/>
    <property type="match status" value="1"/>
</dbReference>
<dbReference type="InterPro" id="IPR036582">
    <property type="entry name" value="Mao_N_sf"/>
</dbReference>
<keyword evidence="4" id="KW-1185">Reference proteome</keyword>
<name>A0A2N5N590_9BACL</name>